<dbReference type="AlphaFoldDB" id="A0A7Y9ASV7"/>
<gene>
    <name evidence="2" type="ORF">BJ968_000918</name>
</gene>
<name>A0A7Y9ASV7_9ACTN</name>
<dbReference type="RefSeq" id="WP_218884794.1">
    <property type="nucleotide sequence ID" value="NZ_BAAAGN010000006.1"/>
</dbReference>
<dbReference type="EMBL" id="JACCBB010000001">
    <property type="protein sequence ID" value="NYD21378.1"/>
    <property type="molecule type" value="Genomic_DNA"/>
</dbReference>
<keyword evidence="3" id="KW-1185">Reference proteome</keyword>
<comment type="caution">
    <text evidence="2">The sequence shown here is derived from an EMBL/GenBank/DDBJ whole genome shotgun (WGS) entry which is preliminary data.</text>
</comment>
<evidence type="ECO:0000313" key="3">
    <source>
        <dbReference type="Proteomes" id="UP000521922"/>
    </source>
</evidence>
<proteinExistence type="predicted"/>
<dbReference type="Proteomes" id="UP000521922">
    <property type="component" value="Unassembled WGS sequence"/>
</dbReference>
<feature type="region of interest" description="Disordered" evidence="1">
    <location>
        <begin position="1"/>
        <end position="27"/>
    </location>
</feature>
<reference evidence="2 3" key="1">
    <citation type="submission" date="2020-07" db="EMBL/GenBank/DDBJ databases">
        <title>Sequencing the genomes of 1000 actinobacteria strains.</title>
        <authorList>
            <person name="Klenk H.-P."/>
        </authorList>
    </citation>
    <scope>NUCLEOTIDE SEQUENCE [LARGE SCALE GENOMIC DNA]</scope>
    <source>
        <strain evidence="2 3">DSM 7487</strain>
    </source>
</reference>
<evidence type="ECO:0000256" key="1">
    <source>
        <dbReference type="SAM" id="MobiDB-lite"/>
    </source>
</evidence>
<protein>
    <submittedName>
        <fullName evidence="2">Uncharacterized protein</fullName>
    </submittedName>
</protein>
<evidence type="ECO:0000313" key="2">
    <source>
        <dbReference type="EMBL" id="NYD21378.1"/>
    </source>
</evidence>
<sequence length="114" mass="12074">MTRTRTAAPPPARVRGTAKESSADQSPDRAIIALTDEVVEGVNVVDHDTVRAVEGRWAVVVRFNVGSDQAHTRSRVYLTATAAQRAVEAARDRGQPAAAVLVELRVVGTLGATS</sequence>
<organism evidence="2 3">
    <name type="scientific">Kineococcus aurantiacus</name>
    <dbReference type="NCBI Taxonomy" id="37633"/>
    <lineage>
        <taxon>Bacteria</taxon>
        <taxon>Bacillati</taxon>
        <taxon>Actinomycetota</taxon>
        <taxon>Actinomycetes</taxon>
        <taxon>Kineosporiales</taxon>
        <taxon>Kineosporiaceae</taxon>
        <taxon>Kineococcus</taxon>
    </lineage>
</organism>
<accession>A0A7Y9ASV7</accession>